<evidence type="ECO:0000256" key="1">
    <source>
        <dbReference type="ARBA" id="ARBA00001974"/>
    </source>
</evidence>
<protein>
    <submittedName>
        <fullName evidence="8">NADH dehydrogenase</fullName>
        <ecNumber evidence="8">1.6.99.3</ecNumber>
    </submittedName>
</protein>
<gene>
    <name evidence="8" type="ORF">AVDCRST_MAG73-2019</name>
</gene>
<dbReference type="InterPro" id="IPR054585">
    <property type="entry name" value="NDH2-like_C"/>
</dbReference>
<dbReference type="InterPro" id="IPR051169">
    <property type="entry name" value="NADH-Q_oxidoreductase"/>
</dbReference>
<accession>A0A6J4U9H6</accession>
<keyword evidence="3" id="KW-0285">Flavoprotein</keyword>
<evidence type="ECO:0000259" key="7">
    <source>
        <dbReference type="Pfam" id="PF22366"/>
    </source>
</evidence>
<dbReference type="EMBL" id="CADCWE010000129">
    <property type="protein sequence ID" value="CAA9542255.1"/>
    <property type="molecule type" value="Genomic_DNA"/>
</dbReference>
<organism evidence="8">
    <name type="scientific">uncultured Thermomicrobiales bacterium</name>
    <dbReference type="NCBI Taxonomy" id="1645740"/>
    <lineage>
        <taxon>Bacteria</taxon>
        <taxon>Pseudomonadati</taxon>
        <taxon>Thermomicrobiota</taxon>
        <taxon>Thermomicrobia</taxon>
        <taxon>Thermomicrobiales</taxon>
        <taxon>environmental samples</taxon>
    </lineage>
</organism>
<dbReference type="Pfam" id="PF07992">
    <property type="entry name" value="Pyr_redox_2"/>
    <property type="match status" value="1"/>
</dbReference>
<dbReference type="EC" id="1.6.99.3" evidence="8"/>
<dbReference type="PRINTS" id="PR00368">
    <property type="entry name" value="FADPNR"/>
</dbReference>
<dbReference type="PANTHER" id="PTHR42913:SF3">
    <property type="entry name" value="64 KDA MITOCHONDRIAL NADH DEHYDROGENASE (EUROFUNG)"/>
    <property type="match status" value="1"/>
</dbReference>
<feature type="domain" description="External alternative NADH-ubiquinone oxidoreductase-like C-terminal" evidence="7">
    <location>
        <begin position="360"/>
        <end position="411"/>
    </location>
</feature>
<dbReference type="GO" id="GO:0019646">
    <property type="term" value="P:aerobic electron transport chain"/>
    <property type="evidence" value="ECO:0007669"/>
    <property type="project" value="TreeGrafter"/>
</dbReference>
<evidence type="ECO:0000256" key="4">
    <source>
        <dbReference type="ARBA" id="ARBA00022827"/>
    </source>
</evidence>
<dbReference type="SUPFAM" id="SSF51905">
    <property type="entry name" value="FAD/NAD(P)-binding domain"/>
    <property type="match status" value="1"/>
</dbReference>
<dbReference type="Pfam" id="PF22366">
    <property type="entry name" value="NDH2_C"/>
    <property type="match status" value="1"/>
</dbReference>
<evidence type="ECO:0000256" key="5">
    <source>
        <dbReference type="ARBA" id="ARBA00023002"/>
    </source>
</evidence>
<evidence type="ECO:0000313" key="8">
    <source>
        <dbReference type="EMBL" id="CAA9542255.1"/>
    </source>
</evidence>
<dbReference type="InterPro" id="IPR036188">
    <property type="entry name" value="FAD/NAD-bd_sf"/>
</dbReference>
<evidence type="ECO:0000259" key="6">
    <source>
        <dbReference type="Pfam" id="PF07992"/>
    </source>
</evidence>
<dbReference type="GO" id="GO:0003955">
    <property type="term" value="F:NAD(P)H dehydrogenase (quinone) activity"/>
    <property type="evidence" value="ECO:0007669"/>
    <property type="project" value="TreeGrafter"/>
</dbReference>
<dbReference type="PRINTS" id="PR00411">
    <property type="entry name" value="PNDRDTASEI"/>
</dbReference>
<reference evidence="8" key="1">
    <citation type="submission" date="2020-02" db="EMBL/GenBank/DDBJ databases">
        <authorList>
            <person name="Meier V. D."/>
        </authorList>
    </citation>
    <scope>NUCLEOTIDE SEQUENCE</scope>
    <source>
        <strain evidence="8">AVDCRST_MAG73</strain>
    </source>
</reference>
<proteinExistence type="inferred from homology"/>
<comment type="cofactor">
    <cofactor evidence="1">
        <name>FAD</name>
        <dbReference type="ChEBI" id="CHEBI:57692"/>
    </cofactor>
</comment>
<name>A0A6J4U9H6_9BACT</name>
<keyword evidence="5 8" id="KW-0560">Oxidoreductase</keyword>
<comment type="similarity">
    <text evidence="2">Belongs to the NADH dehydrogenase family.</text>
</comment>
<dbReference type="PANTHER" id="PTHR42913">
    <property type="entry name" value="APOPTOSIS-INDUCING FACTOR 1"/>
    <property type="match status" value="1"/>
</dbReference>
<keyword evidence="4" id="KW-0274">FAD</keyword>
<evidence type="ECO:0000256" key="3">
    <source>
        <dbReference type="ARBA" id="ARBA00022630"/>
    </source>
</evidence>
<dbReference type="InterPro" id="IPR023753">
    <property type="entry name" value="FAD/NAD-binding_dom"/>
</dbReference>
<evidence type="ECO:0000256" key="2">
    <source>
        <dbReference type="ARBA" id="ARBA00005272"/>
    </source>
</evidence>
<feature type="domain" description="FAD/NAD(P)-binding" evidence="6">
    <location>
        <begin position="19"/>
        <end position="336"/>
    </location>
</feature>
<sequence length="432" mass="46898">MTALPVSNTASSEVDRLPHVVIVGGGFGGLTAAKALKDAPVRVTVIDRRNHHLFQPLLYQVATAALSPADIAAPIRAVLRKQRNGRVLLAEVEAIDVAAREVALTDERIAYDYLILAAGTSHAYFGRDEWEPLAPGLKSLEDALEIRRRVLWAFEAAERERDPTVRDALLTFVVVGGGPTGVELAGSIAEIARYTLARDFDRIDPTRAKVELLEGADRLLLTFPETLGRRAERDLKHLGVRVRLKAMVTGIDREGVTVGDDERIAARTVLWAAGVKASPLTRTLGAPLDRAGRVQVGRELAIPGHPEVFVIGDLAAATDEGGRPLPGTAPVALQQGNWTAANIRRAVAGQPAAPFHYNDRGNMATIGRNKAVADIKGLKVTGFVAWVMWAIIHVFNLVGYRNRTLVSLQWIWAYATYQRGARLITDGSPDRI</sequence>
<dbReference type="AlphaFoldDB" id="A0A6J4U9H6"/>
<dbReference type="Gene3D" id="3.50.50.100">
    <property type="match status" value="1"/>
</dbReference>